<gene>
    <name evidence="2" type="ORF">PV06_03069</name>
</gene>
<keyword evidence="3" id="KW-1185">Reference proteome</keyword>
<dbReference type="SUPFAM" id="SSF55729">
    <property type="entry name" value="Acyl-CoA N-acyltransferases (Nat)"/>
    <property type="match status" value="1"/>
</dbReference>
<dbReference type="InterPro" id="IPR052523">
    <property type="entry name" value="Trichothecene_AcTrans"/>
</dbReference>
<dbReference type="PANTHER" id="PTHR42791:SF14">
    <property type="entry name" value="N-ACETYLTRANSFERASE DOMAIN-CONTAINING PROTEIN"/>
    <property type="match status" value="1"/>
</dbReference>
<dbReference type="Gene3D" id="3.40.630.30">
    <property type="match status" value="1"/>
</dbReference>
<dbReference type="CDD" id="cd04301">
    <property type="entry name" value="NAT_SF"/>
    <property type="match status" value="1"/>
</dbReference>
<dbReference type="InterPro" id="IPR000182">
    <property type="entry name" value="GNAT_dom"/>
</dbReference>
<feature type="domain" description="N-acetyltransferase" evidence="1">
    <location>
        <begin position="136"/>
        <end position="266"/>
    </location>
</feature>
<name>A0A0D2DP68_9EURO</name>
<accession>A0A0D2DP68</accession>
<dbReference type="InterPro" id="IPR016181">
    <property type="entry name" value="Acyl_CoA_acyltransferase"/>
</dbReference>
<dbReference type="EMBL" id="KN847334">
    <property type="protein sequence ID" value="KIW44613.1"/>
    <property type="molecule type" value="Genomic_DNA"/>
</dbReference>
<organism evidence="2 3">
    <name type="scientific">Exophiala oligosperma</name>
    <dbReference type="NCBI Taxonomy" id="215243"/>
    <lineage>
        <taxon>Eukaryota</taxon>
        <taxon>Fungi</taxon>
        <taxon>Dikarya</taxon>
        <taxon>Ascomycota</taxon>
        <taxon>Pezizomycotina</taxon>
        <taxon>Eurotiomycetes</taxon>
        <taxon>Chaetothyriomycetidae</taxon>
        <taxon>Chaetothyriales</taxon>
        <taxon>Herpotrichiellaceae</taxon>
        <taxon>Exophiala</taxon>
    </lineage>
</organism>
<dbReference type="HOGENOM" id="CLU_078833_0_0_1"/>
<dbReference type="VEuPathDB" id="FungiDB:PV06_03069"/>
<dbReference type="PANTHER" id="PTHR42791">
    <property type="entry name" value="GNAT FAMILY ACETYLTRANSFERASE"/>
    <property type="match status" value="1"/>
</dbReference>
<dbReference type="STRING" id="215243.A0A0D2DP68"/>
<dbReference type="Pfam" id="PF13508">
    <property type="entry name" value="Acetyltransf_7"/>
    <property type="match status" value="1"/>
</dbReference>
<dbReference type="GeneID" id="27355143"/>
<protein>
    <recommendedName>
        <fullName evidence="1">N-acetyltransferase domain-containing protein</fullName>
    </recommendedName>
</protein>
<dbReference type="AlphaFoldDB" id="A0A0D2DP68"/>
<dbReference type="Proteomes" id="UP000053342">
    <property type="component" value="Unassembled WGS sequence"/>
</dbReference>
<dbReference type="OrthoDB" id="2744543at2759"/>
<dbReference type="RefSeq" id="XP_016264829.1">
    <property type="nucleotide sequence ID" value="XM_016403824.1"/>
</dbReference>
<dbReference type="PROSITE" id="PS51186">
    <property type="entry name" value="GNAT"/>
    <property type="match status" value="1"/>
</dbReference>
<evidence type="ECO:0000313" key="2">
    <source>
        <dbReference type="EMBL" id="KIW44613.1"/>
    </source>
</evidence>
<evidence type="ECO:0000313" key="3">
    <source>
        <dbReference type="Proteomes" id="UP000053342"/>
    </source>
</evidence>
<sequence length="275" mass="30818">MPPTAEAPPGTTTPRPPNSVKYIIKPVTSEADLPTLAYLSDLALRPDPYWEFRERYDTQSVYNDTLQKLTNAMRNQSGKTSLFKVVLISDSAEESEKETVIGLSQWRLGYLNVPKVDPFAIKKNNDEPSSAAHPLPNAVVAEPNDQGEAEGVDIAAAKQEPNLKPFYSDPLEEHGRKVWNSCITHIRGKKFMCLHRLIVHPSYQKQGIGQKLIEWGTDAADRENVVSWLNARPAGSRLYERNGWKVVDVVEFDSPEIDVPHTLTMMRPPRSQSAS</sequence>
<evidence type="ECO:0000259" key="1">
    <source>
        <dbReference type="PROSITE" id="PS51186"/>
    </source>
</evidence>
<proteinExistence type="predicted"/>
<dbReference type="GO" id="GO:0016747">
    <property type="term" value="F:acyltransferase activity, transferring groups other than amino-acyl groups"/>
    <property type="evidence" value="ECO:0007669"/>
    <property type="project" value="InterPro"/>
</dbReference>
<reference evidence="2 3" key="1">
    <citation type="submission" date="2015-01" db="EMBL/GenBank/DDBJ databases">
        <title>The Genome Sequence of Exophiala oligosperma CBS72588.</title>
        <authorList>
            <consortium name="The Broad Institute Genomics Platform"/>
            <person name="Cuomo C."/>
            <person name="de Hoog S."/>
            <person name="Gorbushina A."/>
            <person name="Stielow B."/>
            <person name="Teixiera M."/>
            <person name="Abouelleil A."/>
            <person name="Chapman S.B."/>
            <person name="Priest M."/>
            <person name="Young S.K."/>
            <person name="Wortman J."/>
            <person name="Nusbaum C."/>
            <person name="Birren B."/>
        </authorList>
    </citation>
    <scope>NUCLEOTIDE SEQUENCE [LARGE SCALE GENOMIC DNA]</scope>
    <source>
        <strain evidence="2 3">CBS 72588</strain>
    </source>
</reference>